<sequence>MEILDNMGEEGLELEGSATTAPLSNTSLDGATNITNITFSPYYQHSLYVAASYILAYFFIFLLCMVGNCLVCLIVMENRRMRTVTNLFILNLAISDLLVGIFCIPTTLVDNLVTGWPFSNIVCKMSGFVQGVSVAASVFTLVAIAVERFRCIVYPLQPKPAALVAQAAIVFIWVLAVVIMCPAAMALTVEKFPSHYMVYNDDFNHTLPVYTCYENFDNPRMRKVYTAVLFAHIYLVPLTVITLMYGSIGVKLCSTVVANREPQLGNAVQVGVRRGGQPMISQKKIKVIKMLTLVALLFMLSWLPLWTLMMMTDYAGLDRDQLDLLTSYIFPFAHWLAFSNSSINPIIYGYYNENFRRGFQAVCKSRPLCCLEQCQLLMRVFRWGRKGRSALAPCGGTDFRDATSKTKVMGLRNRVHNEDKVNDPAEVNRSARVGCAMVRSERSLSNQDLEMAPLPKKGSNGEESERAQPVRNSTEGTAGAATLNLEPRGEADSNQEERNDARGRGQKAEVISGKATRRGSQRQAGPEAAVVTAEWSGRREWLADSRVTNLRVRVESRVPSVRVRVTKDKFQSSPSRITITSVRVRVESRVPSVRVRVESRVPSVQVDVQVESRVPSVQVESRVPSVRVRVKSRVPSVRVRVKSRVPSVRVRVKSRVPSVQVESRVPSVQVESLVPSVCVRVQVESQIKEGLHK</sequence>
<evidence type="ECO:0000256" key="13">
    <source>
        <dbReference type="ARBA" id="ARBA00075893"/>
    </source>
</evidence>
<dbReference type="Pfam" id="PF00001">
    <property type="entry name" value="7tm_1"/>
    <property type="match status" value="1"/>
</dbReference>
<feature type="transmembrane region" description="Helical" evidence="17">
    <location>
        <begin position="287"/>
        <end position="308"/>
    </location>
</feature>
<evidence type="ECO:0000256" key="15">
    <source>
        <dbReference type="RuleBase" id="RU000688"/>
    </source>
</evidence>
<feature type="region of interest" description="Disordered" evidence="16">
    <location>
        <begin position="442"/>
        <end position="528"/>
    </location>
</feature>
<dbReference type="GO" id="GO:0032870">
    <property type="term" value="P:cellular response to hormone stimulus"/>
    <property type="evidence" value="ECO:0007669"/>
    <property type="project" value="TreeGrafter"/>
</dbReference>
<organism evidence="19 20">
    <name type="scientific">Scophthalmus maximus</name>
    <name type="common">Turbot</name>
    <name type="synonym">Psetta maxima</name>
    <dbReference type="NCBI Taxonomy" id="52904"/>
    <lineage>
        <taxon>Eukaryota</taxon>
        <taxon>Metazoa</taxon>
        <taxon>Chordata</taxon>
        <taxon>Craniata</taxon>
        <taxon>Vertebrata</taxon>
        <taxon>Euteleostomi</taxon>
        <taxon>Actinopterygii</taxon>
        <taxon>Neopterygii</taxon>
        <taxon>Teleostei</taxon>
        <taxon>Neoteleostei</taxon>
        <taxon>Acanthomorphata</taxon>
        <taxon>Carangaria</taxon>
        <taxon>Pleuronectiformes</taxon>
        <taxon>Pleuronectoidei</taxon>
        <taxon>Scophthalmidae</taxon>
        <taxon>Scophthalmus</taxon>
    </lineage>
</organism>
<comment type="similarity">
    <text evidence="15">Belongs to the G-protein coupled receptor 1 family.</text>
</comment>
<keyword evidence="2" id="KW-1003">Cell membrane</keyword>
<feature type="transmembrane region" description="Helical" evidence="17">
    <location>
        <begin position="87"/>
        <end position="108"/>
    </location>
</feature>
<evidence type="ECO:0000259" key="18">
    <source>
        <dbReference type="PROSITE" id="PS50262"/>
    </source>
</evidence>
<evidence type="ECO:0000256" key="16">
    <source>
        <dbReference type="SAM" id="MobiDB-lite"/>
    </source>
</evidence>
<dbReference type="SUPFAM" id="SSF81321">
    <property type="entry name" value="Family A G protein-coupled receptor-like"/>
    <property type="match status" value="1"/>
</dbReference>
<dbReference type="FunFam" id="1.20.1070.10:FF:000153">
    <property type="entry name" value="Neuropeptide FF receptor 1"/>
    <property type="match status" value="1"/>
</dbReference>
<dbReference type="AlphaFoldDB" id="A0A2U9BQV9"/>
<evidence type="ECO:0000313" key="19">
    <source>
        <dbReference type="EMBL" id="AWP06578.1"/>
    </source>
</evidence>
<dbReference type="SMART" id="SM01381">
    <property type="entry name" value="7TM_GPCR_Srsx"/>
    <property type="match status" value="1"/>
</dbReference>
<evidence type="ECO:0000256" key="9">
    <source>
        <dbReference type="ARBA" id="ARBA00023180"/>
    </source>
</evidence>
<evidence type="ECO:0000256" key="5">
    <source>
        <dbReference type="ARBA" id="ARBA00023040"/>
    </source>
</evidence>
<gene>
    <name evidence="19" type="ORF">SMAX5B_018746</name>
</gene>
<proteinExistence type="inferred from homology"/>
<dbReference type="Gene3D" id="1.20.1070.10">
    <property type="entry name" value="Rhodopsin 7-helix transmembrane proteins"/>
    <property type="match status" value="1"/>
</dbReference>
<evidence type="ECO:0000256" key="14">
    <source>
        <dbReference type="ARBA" id="ARBA00082066"/>
    </source>
</evidence>
<comment type="function">
    <text evidence="11">Receptor for NPAF (A-18-F-amide) and NPFF (F-8-F-amide) neuropeptides, also known as morphine-modulating peptides. Can also be activated by a variety of naturally occurring or synthetic FMRF-amide like ligands. This receptor mediates its action by association with G proteins that activate a phosphatidylinositol-calcium second messenger system.</text>
</comment>
<feature type="compositionally biased region" description="Basic and acidic residues" evidence="16">
    <location>
        <begin position="459"/>
        <end position="468"/>
    </location>
</feature>
<evidence type="ECO:0000256" key="1">
    <source>
        <dbReference type="ARBA" id="ARBA00004651"/>
    </source>
</evidence>
<dbReference type="InterPro" id="IPR000276">
    <property type="entry name" value="GPCR_Rhodpsn"/>
</dbReference>
<dbReference type="PROSITE" id="PS00237">
    <property type="entry name" value="G_PROTEIN_RECEP_F1_1"/>
    <property type="match status" value="1"/>
</dbReference>
<feature type="transmembrane region" description="Helical" evidence="17">
    <location>
        <begin position="128"/>
        <end position="149"/>
    </location>
</feature>
<reference evidence="19 20" key="1">
    <citation type="submission" date="2017-12" db="EMBL/GenBank/DDBJ databases">
        <title>Integrating genomic resources of turbot (Scophthalmus maximus) in depth evaluation of genetic and physical mapping variation across individuals.</title>
        <authorList>
            <person name="Martinez P."/>
        </authorList>
    </citation>
    <scope>NUCLEOTIDE SEQUENCE [LARGE SCALE GENOMIC DNA]</scope>
</reference>
<evidence type="ECO:0000313" key="20">
    <source>
        <dbReference type="Proteomes" id="UP000246464"/>
    </source>
</evidence>
<evidence type="ECO:0000256" key="3">
    <source>
        <dbReference type="ARBA" id="ARBA00022692"/>
    </source>
</evidence>
<dbReference type="PROSITE" id="PS50262">
    <property type="entry name" value="G_PROTEIN_RECEP_F1_2"/>
    <property type="match status" value="1"/>
</dbReference>
<feature type="transmembrane region" description="Helical" evidence="17">
    <location>
        <begin position="50"/>
        <end position="75"/>
    </location>
</feature>
<keyword evidence="20" id="KW-1185">Reference proteome</keyword>
<keyword evidence="10 15" id="KW-0807">Transducer</keyword>
<dbReference type="EMBL" id="CP026251">
    <property type="protein sequence ID" value="AWP06578.1"/>
    <property type="molecule type" value="Genomic_DNA"/>
</dbReference>
<evidence type="ECO:0000256" key="8">
    <source>
        <dbReference type="ARBA" id="ARBA00023170"/>
    </source>
</evidence>
<feature type="transmembrane region" description="Helical" evidence="17">
    <location>
        <begin position="224"/>
        <end position="245"/>
    </location>
</feature>
<keyword evidence="5 15" id="KW-0297">G-protein coupled receptor</keyword>
<evidence type="ECO:0000256" key="12">
    <source>
        <dbReference type="ARBA" id="ARBA00074417"/>
    </source>
</evidence>
<protein>
    <recommendedName>
        <fullName evidence="12">Neuropeptide FF receptor 1</fullName>
    </recommendedName>
    <alternativeName>
        <fullName evidence="14">G-protein coupled receptor 147</fullName>
    </alternativeName>
    <alternativeName>
        <fullName evidence="13">RFamide-related peptide receptor OT7T022</fullName>
    </alternativeName>
</protein>
<feature type="domain" description="G-protein coupled receptors family 1 profile" evidence="18">
    <location>
        <begin position="67"/>
        <end position="348"/>
    </location>
</feature>
<evidence type="ECO:0000256" key="17">
    <source>
        <dbReference type="SAM" id="Phobius"/>
    </source>
</evidence>
<dbReference type="PRINTS" id="PR00237">
    <property type="entry name" value="GPCRRHODOPSN"/>
</dbReference>
<dbReference type="STRING" id="52904.ENSSMAP00000032667"/>
<evidence type="ECO:0000256" key="6">
    <source>
        <dbReference type="ARBA" id="ARBA00023136"/>
    </source>
</evidence>
<keyword evidence="6 17" id="KW-0472">Membrane</keyword>
<dbReference type="Proteomes" id="UP000246464">
    <property type="component" value="Chromosome 9"/>
</dbReference>
<evidence type="ECO:0000256" key="2">
    <source>
        <dbReference type="ARBA" id="ARBA00022475"/>
    </source>
</evidence>
<accession>A0A2U9BQV9</accession>
<feature type="compositionally biased region" description="Basic and acidic residues" evidence="16">
    <location>
        <begin position="487"/>
        <end position="507"/>
    </location>
</feature>
<dbReference type="PANTHER" id="PTHR24241">
    <property type="entry name" value="NEUROPEPTIDE RECEPTOR-RELATED G-PROTEIN COUPLED RECEPTOR"/>
    <property type="match status" value="1"/>
</dbReference>
<dbReference type="GO" id="GO:0042277">
    <property type="term" value="F:peptide binding"/>
    <property type="evidence" value="ECO:0007669"/>
    <property type="project" value="TreeGrafter"/>
</dbReference>
<feature type="transmembrane region" description="Helical" evidence="17">
    <location>
        <begin position="161"/>
        <end position="187"/>
    </location>
</feature>
<evidence type="ECO:0000256" key="11">
    <source>
        <dbReference type="ARBA" id="ARBA00025478"/>
    </source>
</evidence>
<comment type="subcellular location">
    <subcellularLocation>
        <location evidence="1">Cell membrane</location>
        <topology evidence="1">Multi-pass membrane protein</topology>
    </subcellularLocation>
</comment>
<keyword evidence="4 17" id="KW-1133">Transmembrane helix</keyword>
<keyword evidence="3 15" id="KW-0812">Transmembrane</keyword>
<evidence type="ECO:0000256" key="4">
    <source>
        <dbReference type="ARBA" id="ARBA00022989"/>
    </source>
</evidence>
<keyword evidence="9" id="KW-0325">Glycoprotein</keyword>
<dbReference type="PANTHER" id="PTHR24241:SF82">
    <property type="entry name" value="NEUROPEPTIDE FF RECEPTOR 1-RELATED"/>
    <property type="match status" value="1"/>
</dbReference>
<dbReference type="GO" id="GO:0005886">
    <property type="term" value="C:plasma membrane"/>
    <property type="evidence" value="ECO:0007669"/>
    <property type="project" value="UniProtKB-SubCell"/>
</dbReference>
<feature type="transmembrane region" description="Helical" evidence="17">
    <location>
        <begin position="328"/>
        <end position="351"/>
    </location>
</feature>
<keyword evidence="7" id="KW-1015">Disulfide bond</keyword>
<dbReference type="GO" id="GO:0008188">
    <property type="term" value="F:neuropeptide receptor activity"/>
    <property type="evidence" value="ECO:0007669"/>
    <property type="project" value="InterPro"/>
</dbReference>
<name>A0A2U9BQV9_SCOMX</name>
<dbReference type="PRINTS" id="PR01570">
    <property type="entry name" value="NPFFRECEPTOR"/>
</dbReference>
<dbReference type="InterPro" id="IPR005395">
    <property type="entry name" value="NPFF_rcpt"/>
</dbReference>
<evidence type="ECO:0000256" key="7">
    <source>
        <dbReference type="ARBA" id="ARBA00023157"/>
    </source>
</evidence>
<dbReference type="InterPro" id="IPR017452">
    <property type="entry name" value="GPCR_Rhodpsn_7TM"/>
</dbReference>
<evidence type="ECO:0000256" key="10">
    <source>
        <dbReference type="ARBA" id="ARBA00023224"/>
    </source>
</evidence>
<keyword evidence="8 15" id="KW-0675">Receptor</keyword>